<dbReference type="RefSeq" id="WP_378408966.1">
    <property type="nucleotide sequence ID" value="NZ_JBHTCS010000028.1"/>
</dbReference>
<sequence>MTFDPRPTGRGPSRQRCPEHVKRRKQELIRARDMLNRAQEWGVETELVIAREVFERDGWICHLCGETIPELLRTTRVLGGTHEPLSPVIDHVIPLSKGGPHTMENCRAAHWTCNARKFNTVSDAATPTEDEPLPTVPSQPSVEAEGRRCELVGCERPHYARGLCTPHYRRLRKHGDPNKVRCGCGCGELITVGGHVAVVTYIDGHGVTGVADSTEAKLRKNVTKQAVSERGKIFHRLTDDCLVWTGGKNPAGYGLVYLRVPGRNVLVHRLAYELANGDGSAHNLTIDHLCGVRLCCNPNHLEAVTIAENLRRAAVIIVACPEGHPYDGENTDYSSEGHRRCRQCNTDRYHVATHGHAFVDDPDNPSKVRRRCLICRQREEMTPQFCPQGHEYTPENKRVDTRGKRVCQQCIWDRTHVPQFGHSFVPDPDGPARKRRCLTCFEAKPERTHCVNGHEYTELTTEYTAKGQRNCAACRLNANHVPKHGHEYVIDPCSPITERRCLVCVEAKQATPQFCPNGHEFTPANTRLNRGWRNCRACERNRGHRKLFDHDFVADPHSGKRVRCLHCAEPRLDR</sequence>
<protein>
    <submittedName>
        <fullName evidence="3">HNH endonuclease</fullName>
    </submittedName>
</protein>
<evidence type="ECO:0000259" key="2">
    <source>
        <dbReference type="SMART" id="SM00507"/>
    </source>
</evidence>
<keyword evidence="4" id="KW-1185">Reference proteome</keyword>
<dbReference type="InterPro" id="IPR003615">
    <property type="entry name" value="HNH_nuc"/>
</dbReference>
<dbReference type="CDD" id="cd00085">
    <property type="entry name" value="HNHc"/>
    <property type="match status" value="1"/>
</dbReference>
<dbReference type="InterPro" id="IPR002711">
    <property type="entry name" value="HNH"/>
</dbReference>
<evidence type="ECO:0000313" key="4">
    <source>
        <dbReference type="Proteomes" id="UP001596484"/>
    </source>
</evidence>
<reference evidence="4" key="1">
    <citation type="journal article" date="2019" name="Int. J. Syst. Evol. Microbiol.">
        <title>The Global Catalogue of Microorganisms (GCM) 10K type strain sequencing project: providing services to taxonomists for standard genome sequencing and annotation.</title>
        <authorList>
            <consortium name="The Broad Institute Genomics Platform"/>
            <consortium name="The Broad Institute Genome Sequencing Center for Infectious Disease"/>
            <person name="Wu L."/>
            <person name="Ma J."/>
        </authorList>
    </citation>
    <scope>NUCLEOTIDE SEQUENCE [LARGE SCALE GENOMIC DNA]</scope>
    <source>
        <strain evidence="4">ICMP 19430</strain>
    </source>
</reference>
<dbReference type="GO" id="GO:0004519">
    <property type="term" value="F:endonuclease activity"/>
    <property type="evidence" value="ECO:0007669"/>
    <property type="project" value="UniProtKB-KW"/>
</dbReference>
<keyword evidence="3" id="KW-0378">Hydrolase</keyword>
<dbReference type="Proteomes" id="UP001596484">
    <property type="component" value="Unassembled WGS sequence"/>
</dbReference>
<proteinExistence type="predicted"/>
<feature type="region of interest" description="Disordered" evidence="1">
    <location>
        <begin position="1"/>
        <end position="22"/>
    </location>
</feature>
<comment type="caution">
    <text evidence="3">The sequence shown here is derived from an EMBL/GenBank/DDBJ whole genome shotgun (WGS) entry which is preliminary data.</text>
</comment>
<gene>
    <name evidence="3" type="ORF">ACFQS9_23525</name>
</gene>
<evidence type="ECO:0000256" key="1">
    <source>
        <dbReference type="SAM" id="MobiDB-lite"/>
    </source>
</evidence>
<dbReference type="EMBL" id="JBHTCS010000028">
    <property type="protein sequence ID" value="MFC7450872.1"/>
    <property type="molecule type" value="Genomic_DNA"/>
</dbReference>
<dbReference type="Pfam" id="PF01844">
    <property type="entry name" value="HNH"/>
    <property type="match status" value="1"/>
</dbReference>
<dbReference type="Gene3D" id="3.90.75.10">
    <property type="entry name" value="Homing Intron 3 (I-ppo) Encoded Endonuclease, Chain A"/>
    <property type="match status" value="1"/>
</dbReference>
<keyword evidence="3" id="KW-0540">Nuclease</keyword>
<evidence type="ECO:0000313" key="3">
    <source>
        <dbReference type="EMBL" id="MFC7450872.1"/>
    </source>
</evidence>
<dbReference type="Gene3D" id="1.10.30.50">
    <property type="match status" value="1"/>
</dbReference>
<feature type="domain" description="HNH nuclease" evidence="2">
    <location>
        <begin position="261"/>
        <end position="310"/>
    </location>
</feature>
<accession>A0ABW2S4M7</accession>
<dbReference type="InterPro" id="IPR044930">
    <property type="entry name" value="Homing_endonuclease_His-Me"/>
</dbReference>
<dbReference type="SUPFAM" id="SSF54060">
    <property type="entry name" value="His-Me finger endonucleases"/>
    <property type="match status" value="1"/>
</dbReference>
<dbReference type="SMART" id="SM00507">
    <property type="entry name" value="HNHc"/>
    <property type="match status" value="2"/>
</dbReference>
<dbReference type="InterPro" id="IPR044925">
    <property type="entry name" value="His-Me_finger_sf"/>
</dbReference>
<name>A0ABW2S4M7_9NOCA</name>
<dbReference type="Pfam" id="PF13392">
    <property type="entry name" value="HNH_3"/>
    <property type="match status" value="1"/>
</dbReference>
<organism evidence="3 4">
    <name type="scientific">Rhodococcus daqingensis</name>
    <dbReference type="NCBI Taxonomy" id="2479363"/>
    <lineage>
        <taxon>Bacteria</taxon>
        <taxon>Bacillati</taxon>
        <taxon>Actinomycetota</taxon>
        <taxon>Actinomycetes</taxon>
        <taxon>Mycobacteriales</taxon>
        <taxon>Nocardiaceae</taxon>
        <taxon>Rhodococcus</taxon>
    </lineage>
</organism>
<keyword evidence="3" id="KW-0255">Endonuclease</keyword>
<feature type="domain" description="HNH nuclease" evidence="2">
    <location>
        <begin position="48"/>
        <end position="115"/>
    </location>
</feature>